<keyword evidence="3" id="KW-1185">Reference proteome</keyword>
<name>A0A2G2XI39_CAPBA</name>
<gene>
    <name evidence="2" type="ORF">CQW23_05644</name>
</gene>
<feature type="compositionally biased region" description="Basic and acidic residues" evidence="1">
    <location>
        <begin position="58"/>
        <end position="68"/>
    </location>
</feature>
<reference evidence="3" key="2">
    <citation type="journal article" date="2017" name="J. Anim. Genet.">
        <title>Multiple reference genome sequences of hot pepper reveal the massive evolution of plant disease resistance genes by retroduplication.</title>
        <authorList>
            <person name="Kim S."/>
            <person name="Park J."/>
            <person name="Yeom S.-I."/>
            <person name="Kim Y.-M."/>
            <person name="Seo E."/>
            <person name="Kim K.-T."/>
            <person name="Kim M.-S."/>
            <person name="Lee J.M."/>
            <person name="Cheong K."/>
            <person name="Shin H.-S."/>
            <person name="Kim S.-B."/>
            <person name="Han K."/>
            <person name="Lee J."/>
            <person name="Park M."/>
            <person name="Lee H.-A."/>
            <person name="Lee H.-Y."/>
            <person name="Lee Y."/>
            <person name="Oh S."/>
            <person name="Lee J.H."/>
            <person name="Choi E."/>
            <person name="Choi E."/>
            <person name="Lee S.E."/>
            <person name="Jeon J."/>
            <person name="Kim H."/>
            <person name="Choi G."/>
            <person name="Song H."/>
            <person name="Lee J."/>
            <person name="Lee S.-C."/>
            <person name="Kwon J.-K."/>
            <person name="Lee H.-Y."/>
            <person name="Koo N."/>
            <person name="Hong Y."/>
            <person name="Kim R.W."/>
            <person name="Kang W.-H."/>
            <person name="Huh J.H."/>
            <person name="Kang B.-C."/>
            <person name="Yang T.-J."/>
            <person name="Lee Y.-H."/>
            <person name="Bennetzen J.L."/>
            <person name="Choi D."/>
        </authorList>
    </citation>
    <scope>NUCLEOTIDE SEQUENCE [LARGE SCALE GENOMIC DNA]</scope>
    <source>
        <strain evidence="3">cv. PBC81</strain>
    </source>
</reference>
<dbReference type="STRING" id="33114.A0A2G2XI39"/>
<evidence type="ECO:0000256" key="1">
    <source>
        <dbReference type="SAM" id="MobiDB-lite"/>
    </source>
</evidence>
<feature type="compositionally biased region" description="Basic and acidic residues" evidence="1">
    <location>
        <begin position="216"/>
        <end position="245"/>
    </location>
</feature>
<accession>A0A2G2XI39</accession>
<feature type="compositionally biased region" description="Basic and acidic residues" evidence="1">
    <location>
        <begin position="171"/>
        <end position="182"/>
    </location>
</feature>
<dbReference type="EMBL" id="MLFT02000002">
    <property type="protein sequence ID" value="PHT57158.1"/>
    <property type="molecule type" value="Genomic_DNA"/>
</dbReference>
<organism evidence="2 3">
    <name type="scientific">Capsicum baccatum</name>
    <name type="common">Peruvian pepper</name>
    <dbReference type="NCBI Taxonomy" id="33114"/>
    <lineage>
        <taxon>Eukaryota</taxon>
        <taxon>Viridiplantae</taxon>
        <taxon>Streptophyta</taxon>
        <taxon>Embryophyta</taxon>
        <taxon>Tracheophyta</taxon>
        <taxon>Spermatophyta</taxon>
        <taxon>Magnoliopsida</taxon>
        <taxon>eudicotyledons</taxon>
        <taxon>Gunneridae</taxon>
        <taxon>Pentapetalae</taxon>
        <taxon>asterids</taxon>
        <taxon>lamiids</taxon>
        <taxon>Solanales</taxon>
        <taxon>Solanaceae</taxon>
        <taxon>Solanoideae</taxon>
        <taxon>Capsiceae</taxon>
        <taxon>Capsicum</taxon>
    </lineage>
</organism>
<proteinExistence type="predicted"/>
<reference evidence="2 3" key="1">
    <citation type="journal article" date="2017" name="Genome Biol.">
        <title>New reference genome sequences of hot pepper reveal the massive evolution of plant disease-resistance genes by retroduplication.</title>
        <authorList>
            <person name="Kim S."/>
            <person name="Park J."/>
            <person name="Yeom S.I."/>
            <person name="Kim Y.M."/>
            <person name="Seo E."/>
            <person name="Kim K.T."/>
            <person name="Kim M.S."/>
            <person name="Lee J.M."/>
            <person name="Cheong K."/>
            <person name="Shin H.S."/>
            <person name="Kim S.B."/>
            <person name="Han K."/>
            <person name="Lee J."/>
            <person name="Park M."/>
            <person name="Lee H.A."/>
            <person name="Lee H.Y."/>
            <person name="Lee Y."/>
            <person name="Oh S."/>
            <person name="Lee J.H."/>
            <person name="Choi E."/>
            <person name="Choi E."/>
            <person name="Lee S.E."/>
            <person name="Jeon J."/>
            <person name="Kim H."/>
            <person name="Choi G."/>
            <person name="Song H."/>
            <person name="Lee J."/>
            <person name="Lee S.C."/>
            <person name="Kwon J.K."/>
            <person name="Lee H.Y."/>
            <person name="Koo N."/>
            <person name="Hong Y."/>
            <person name="Kim R.W."/>
            <person name="Kang W.H."/>
            <person name="Huh J.H."/>
            <person name="Kang B.C."/>
            <person name="Yang T.J."/>
            <person name="Lee Y.H."/>
            <person name="Bennetzen J.L."/>
            <person name="Choi D."/>
        </authorList>
    </citation>
    <scope>NUCLEOTIDE SEQUENCE [LARGE SCALE GENOMIC DNA]</scope>
    <source>
        <strain evidence="3">cv. PBC81</strain>
    </source>
</reference>
<feature type="compositionally biased region" description="Basic and acidic residues" evidence="1">
    <location>
        <begin position="78"/>
        <end position="95"/>
    </location>
</feature>
<protein>
    <submittedName>
        <fullName evidence="2">Uncharacterized protein</fullName>
    </submittedName>
</protein>
<dbReference type="OrthoDB" id="787121at2759"/>
<sequence>MPYKPEEDAEKVSKETDSGLIAKQEPTSPSKLIKPMLHESEDKRINSKENEVNSGSETRGKGLNKESVVKTIPVKQVEQNEKLPKGMEKKITQDGRKKKKSSPTKSSKLPPVCLRGDPLPRKKSSNGSSRSPSPPGRKGKSVESHSDSSKFSILSNEKENVQLDKSSTKSMPEKSIEVEPSKSKTKVVEVAQGMTKEDKLQDGCTISPDLKCQTNEPKDRPERVDAKAQSSNERHQREMRREKQRMGRQMQA</sequence>
<evidence type="ECO:0000313" key="3">
    <source>
        <dbReference type="Proteomes" id="UP000224567"/>
    </source>
</evidence>
<feature type="compositionally biased region" description="Basic and acidic residues" evidence="1">
    <location>
        <begin position="1"/>
        <end position="17"/>
    </location>
</feature>
<feature type="compositionally biased region" description="Basic and acidic residues" evidence="1">
    <location>
        <begin position="36"/>
        <end position="51"/>
    </location>
</feature>
<feature type="region of interest" description="Disordered" evidence="1">
    <location>
        <begin position="1"/>
        <end position="252"/>
    </location>
</feature>
<dbReference type="AlphaFoldDB" id="A0A2G2XI39"/>
<evidence type="ECO:0000313" key="2">
    <source>
        <dbReference type="EMBL" id="PHT57158.1"/>
    </source>
</evidence>
<comment type="caution">
    <text evidence="2">The sequence shown here is derived from an EMBL/GenBank/DDBJ whole genome shotgun (WGS) entry which is preliminary data.</text>
</comment>
<dbReference type="Proteomes" id="UP000224567">
    <property type="component" value="Unassembled WGS sequence"/>
</dbReference>